<reference evidence="1 2" key="1">
    <citation type="submission" date="2016-10" db="EMBL/GenBank/DDBJ databases">
        <authorList>
            <person name="de Groot N.N."/>
        </authorList>
    </citation>
    <scope>NUCLEOTIDE SEQUENCE [LARGE SCALE GENOMIC DNA]</scope>
    <source>
        <strain evidence="1 2">DSM 9179</strain>
    </source>
</reference>
<dbReference type="RefSeq" id="WP_170841395.1">
    <property type="nucleotide sequence ID" value="NZ_FOJI01000009.1"/>
</dbReference>
<gene>
    <name evidence="1" type="ORF">SAMN05421659_109153</name>
</gene>
<proteinExistence type="predicted"/>
<dbReference type="EMBL" id="FOJI01000009">
    <property type="protein sequence ID" value="SEW31493.1"/>
    <property type="molecule type" value="Genomic_DNA"/>
</dbReference>
<organism evidence="1 2">
    <name type="scientific">[Clostridium] fimetarium</name>
    <dbReference type="NCBI Taxonomy" id="99656"/>
    <lineage>
        <taxon>Bacteria</taxon>
        <taxon>Bacillati</taxon>
        <taxon>Bacillota</taxon>
        <taxon>Clostridia</taxon>
        <taxon>Lachnospirales</taxon>
        <taxon>Lachnospiraceae</taxon>
    </lineage>
</organism>
<name>A0A1I0QVI8_9FIRM</name>
<protein>
    <submittedName>
        <fullName evidence="1">Uncharacterized protein</fullName>
    </submittedName>
</protein>
<keyword evidence="2" id="KW-1185">Reference proteome</keyword>
<evidence type="ECO:0000313" key="2">
    <source>
        <dbReference type="Proteomes" id="UP000199701"/>
    </source>
</evidence>
<sequence length="54" mass="6400">MGLNNNWEEISKRPEKKVEISNFKVSEKCNNAIKRENVTDVYKLNNIMRFNQKG</sequence>
<dbReference type="AlphaFoldDB" id="A0A1I0QVI8"/>
<accession>A0A1I0QVI8</accession>
<evidence type="ECO:0000313" key="1">
    <source>
        <dbReference type="EMBL" id="SEW31493.1"/>
    </source>
</evidence>
<dbReference type="Proteomes" id="UP000199701">
    <property type="component" value="Unassembled WGS sequence"/>
</dbReference>